<reference evidence="4" key="1">
    <citation type="submission" date="2021-01" db="EMBL/GenBank/DDBJ databases">
        <title>Whole genome shotgun sequence of Verrucosispora sediminis NBRC 107745.</title>
        <authorList>
            <person name="Komaki H."/>
            <person name="Tamura T."/>
        </authorList>
    </citation>
    <scope>NUCLEOTIDE SEQUENCE</scope>
    <source>
        <strain evidence="4">NBRC 107745</strain>
    </source>
</reference>
<dbReference type="EMBL" id="BOPD01000029">
    <property type="protein sequence ID" value="GIJ35370.1"/>
    <property type="molecule type" value="Genomic_DNA"/>
</dbReference>
<proteinExistence type="predicted"/>
<feature type="DNA-binding region" description="H-T-H motif" evidence="2">
    <location>
        <begin position="63"/>
        <end position="82"/>
    </location>
</feature>
<gene>
    <name evidence="4" type="ORF">Vse01_45180</name>
</gene>
<keyword evidence="1 2" id="KW-0238">DNA-binding</keyword>
<dbReference type="SUPFAM" id="SSF46689">
    <property type="entry name" value="Homeodomain-like"/>
    <property type="match status" value="1"/>
</dbReference>
<protein>
    <recommendedName>
        <fullName evidence="3">HTH tetR-type domain-containing protein</fullName>
    </recommendedName>
</protein>
<dbReference type="InterPro" id="IPR001647">
    <property type="entry name" value="HTH_TetR"/>
</dbReference>
<dbReference type="PROSITE" id="PS50977">
    <property type="entry name" value="HTH_TETR_2"/>
    <property type="match status" value="1"/>
</dbReference>
<dbReference type="Gene3D" id="1.10.357.10">
    <property type="entry name" value="Tetracycline Repressor, domain 2"/>
    <property type="match status" value="1"/>
</dbReference>
<dbReference type="InterPro" id="IPR009057">
    <property type="entry name" value="Homeodomain-like_sf"/>
</dbReference>
<dbReference type="Proteomes" id="UP000607311">
    <property type="component" value="Unassembled WGS sequence"/>
</dbReference>
<evidence type="ECO:0000256" key="1">
    <source>
        <dbReference type="ARBA" id="ARBA00023125"/>
    </source>
</evidence>
<evidence type="ECO:0000313" key="5">
    <source>
        <dbReference type="Proteomes" id="UP000607311"/>
    </source>
</evidence>
<dbReference type="SUPFAM" id="SSF48498">
    <property type="entry name" value="Tetracyclin repressor-like, C-terminal domain"/>
    <property type="match status" value="1"/>
</dbReference>
<comment type="caution">
    <text evidence="4">The sequence shown here is derived from an EMBL/GenBank/DDBJ whole genome shotgun (WGS) entry which is preliminary data.</text>
</comment>
<evidence type="ECO:0000313" key="4">
    <source>
        <dbReference type="EMBL" id="GIJ35370.1"/>
    </source>
</evidence>
<dbReference type="GO" id="GO:0003700">
    <property type="term" value="F:DNA-binding transcription factor activity"/>
    <property type="evidence" value="ECO:0007669"/>
    <property type="project" value="TreeGrafter"/>
</dbReference>
<evidence type="ECO:0000256" key="2">
    <source>
        <dbReference type="PROSITE-ProRule" id="PRU00335"/>
    </source>
</evidence>
<accession>A0A9W5UXK8</accession>
<dbReference type="Pfam" id="PF00440">
    <property type="entry name" value="TetR_N"/>
    <property type="match status" value="1"/>
</dbReference>
<dbReference type="PRINTS" id="PR00455">
    <property type="entry name" value="HTHTETR"/>
</dbReference>
<dbReference type="GO" id="GO:0000976">
    <property type="term" value="F:transcription cis-regulatory region binding"/>
    <property type="evidence" value="ECO:0007669"/>
    <property type="project" value="TreeGrafter"/>
</dbReference>
<dbReference type="AlphaFoldDB" id="A0A9W5UXK8"/>
<dbReference type="PANTHER" id="PTHR30055">
    <property type="entry name" value="HTH-TYPE TRANSCRIPTIONAL REGULATOR RUTR"/>
    <property type="match status" value="1"/>
</dbReference>
<dbReference type="InterPro" id="IPR050109">
    <property type="entry name" value="HTH-type_TetR-like_transc_reg"/>
</dbReference>
<keyword evidence="5" id="KW-1185">Reference proteome</keyword>
<dbReference type="PANTHER" id="PTHR30055:SF243">
    <property type="entry name" value="HTH-TYPE TRANSCRIPTIONAL REGULATOR RV1816"/>
    <property type="match status" value="1"/>
</dbReference>
<sequence>MGTARTQPRLPTRYSDPVGNAAVKRDTIAARRAGGIPQERARRRQAIVEAAVRVIEEHGTDIGLGTVADRAGLPRPHVYRHFASKDDLDQAVARHAARLVSAWIRPSLTAPGTPPEVVHGIVGQVLSWAVAHPNLYRFRARLGTAHAVPEITEAAVANLRAAGYAAHLPAYVVASVVGMVDAGIIWWFDHRDEVGPDQLNDWLATQVWRVVAEAVQRPPAASHDG</sequence>
<organism evidence="4 5">
    <name type="scientific">Micromonospora sediminimaris</name>
    <dbReference type="NCBI Taxonomy" id="547162"/>
    <lineage>
        <taxon>Bacteria</taxon>
        <taxon>Bacillati</taxon>
        <taxon>Actinomycetota</taxon>
        <taxon>Actinomycetes</taxon>
        <taxon>Micromonosporales</taxon>
        <taxon>Micromonosporaceae</taxon>
        <taxon>Micromonospora</taxon>
    </lineage>
</organism>
<name>A0A9W5UXK8_9ACTN</name>
<dbReference type="InterPro" id="IPR036271">
    <property type="entry name" value="Tet_transcr_reg_TetR-rel_C_sf"/>
</dbReference>
<evidence type="ECO:0000259" key="3">
    <source>
        <dbReference type="PROSITE" id="PS50977"/>
    </source>
</evidence>
<feature type="domain" description="HTH tetR-type" evidence="3">
    <location>
        <begin position="41"/>
        <end position="100"/>
    </location>
</feature>